<feature type="signal peptide" evidence="1">
    <location>
        <begin position="1"/>
        <end position="18"/>
    </location>
</feature>
<protein>
    <submittedName>
        <fullName evidence="2">Putative secreted protein synganglion overexpressed</fullName>
    </submittedName>
</protein>
<evidence type="ECO:0000313" key="2">
    <source>
        <dbReference type="EMBL" id="NOV43210.1"/>
    </source>
</evidence>
<keyword evidence="1" id="KW-0732">Signal</keyword>
<evidence type="ECO:0000256" key="1">
    <source>
        <dbReference type="SAM" id="SignalP"/>
    </source>
</evidence>
<sequence>MFCFFFFFFCLYYRRTKCSFVLDFLDEFEDYAKAAYHSVSVYVITDVRTVLLQKAPLCLDARAPYYFTWFAVAPSILSHVWK</sequence>
<dbReference type="AlphaFoldDB" id="A0A6M2DC16"/>
<organism evidence="2">
    <name type="scientific">Rhipicephalus microplus</name>
    <name type="common">Cattle tick</name>
    <name type="synonym">Boophilus microplus</name>
    <dbReference type="NCBI Taxonomy" id="6941"/>
    <lineage>
        <taxon>Eukaryota</taxon>
        <taxon>Metazoa</taxon>
        <taxon>Ecdysozoa</taxon>
        <taxon>Arthropoda</taxon>
        <taxon>Chelicerata</taxon>
        <taxon>Arachnida</taxon>
        <taxon>Acari</taxon>
        <taxon>Parasitiformes</taxon>
        <taxon>Ixodida</taxon>
        <taxon>Ixodoidea</taxon>
        <taxon>Ixodidae</taxon>
        <taxon>Rhipicephalinae</taxon>
        <taxon>Rhipicephalus</taxon>
        <taxon>Boophilus</taxon>
    </lineage>
</organism>
<dbReference type="EMBL" id="GHWJ01010473">
    <property type="protein sequence ID" value="NOV43210.1"/>
    <property type="molecule type" value="Transcribed_RNA"/>
</dbReference>
<feature type="chain" id="PRO_5027065604" evidence="1">
    <location>
        <begin position="19"/>
        <end position="82"/>
    </location>
</feature>
<proteinExistence type="predicted"/>
<accession>A0A6M2DC16</accession>
<reference evidence="2" key="1">
    <citation type="submission" date="2019-09" db="EMBL/GenBank/DDBJ databases">
        <title>Organ-specific transcriptomic study of the physiology of the cattle tick, Rhipicephalus microplus.</title>
        <authorList>
            <person name="Tirloni L."/>
            <person name="Braz G."/>
            <person name="Gandara A.C.P."/>
            <person name="Sabadin G.A."/>
            <person name="da Silva R.M."/>
            <person name="Guizzo M.G."/>
            <person name="Machado J.A."/>
            <person name="Costa E.P."/>
            <person name="Gomes H.F."/>
            <person name="Moraes J."/>
            <person name="Mota M.B.S."/>
            <person name="Mesquita R.D."/>
            <person name="Alvarenga P.H."/>
            <person name="Alves F."/>
            <person name="Seixas A."/>
            <person name="da Fonseca R.N."/>
            <person name="Fogaca A."/>
            <person name="Logullo C."/>
            <person name="Tanaka A."/>
            <person name="Daffre S."/>
            <person name="Termignoni C."/>
            <person name="Vaz I.S.Jr."/>
            <person name="Oliveira P.L."/>
            <person name="Ribeiro J.M."/>
        </authorList>
    </citation>
    <scope>NUCLEOTIDE SEQUENCE</scope>
    <source>
        <strain evidence="2">Porto Alegre</strain>
    </source>
</reference>
<name>A0A6M2DC16_RHIMP</name>